<feature type="compositionally biased region" description="Polar residues" evidence="1">
    <location>
        <begin position="14"/>
        <end position="26"/>
    </location>
</feature>
<dbReference type="PROSITE" id="PS50249">
    <property type="entry name" value="MPN"/>
    <property type="match status" value="1"/>
</dbReference>
<dbReference type="InterPro" id="IPR050242">
    <property type="entry name" value="JAMM_MPN+_peptidase_M67A"/>
</dbReference>
<proteinExistence type="predicted"/>
<protein>
    <submittedName>
        <fullName evidence="3">AGAP008858PAlike [Tribolium castaneum]</fullName>
    </submittedName>
</protein>
<dbReference type="Pfam" id="PF18755">
    <property type="entry name" value="RAMA"/>
    <property type="match status" value="1"/>
</dbReference>
<name>A0A0K2TZU5_LEPSM</name>
<dbReference type="AlphaFoldDB" id="A0A0K2TZU5"/>
<evidence type="ECO:0000313" key="3">
    <source>
        <dbReference type="EMBL" id="CDW31549.1"/>
    </source>
</evidence>
<feature type="compositionally biased region" description="Pro residues" evidence="1">
    <location>
        <begin position="202"/>
        <end position="212"/>
    </location>
</feature>
<dbReference type="GO" id="GO:0008237">
    <property type="term" value="F:metallopeptidase activity"/>
    <property type="evidence" value="ECO:0007669"/>
    <property type="project" value="InterPro"/>
</dbReference>
<dbReference type="InterPro" id="IPR040843">
    <property type="entry name" value="RAMA"/>
</dbReference>
<reference evidence="3" key="1">
    <citation type="submission" date="2014-05" db="EMBL/GenBank/DDBJ databases">
        <authorList>
            <person name="Chronopoulou M."/>
        </authorList>
    </citation>
    <scope>NUCLEOTIDE SEQUENCE</scope>
    <source>
        <tissue evidence="3">Whole organism</tissue>
    </source>
</reference>
<feature type="compositionally biased region" description="Low complexity" evidence="1">
    <location>
        <begin position="182"/>
        <end position="195"/>
    </location>
</feature>
<dbReference type="OrthoDB" id="167806at2759"/>
<dbReference type="Pfam" id="PF01398">
    <property type="entry name" value="JAB"/>
    <property type="match status" value="1"/>
</dbReference>
<dbReference type="PANTHER" id="PTHR10410">
    <property type="entry name" value="EUKARYOTIC TRANSLATION INITIATION FACTOR 3 -RELATED"/>
    <property type="match status" value="1"/>
</dbReference>
<feature type="compositionally biased region" description="Low complexity" evidence="1">
    <location>
        <begin position="47"/>
        <end position="63"/>
    </location>
</feature>
<feature type="domain" description="MPN" evidence="2">
    <location>
        <begin position="283"/>
        <end position="425"/>
    </location>
</feature>
<dbReference type="Gene3D" id="3.40.140.10">
    <property type="entry name" value="Cytidine Deaminase, domain 2"/>
    <property type="match status" value="1"/>
</dbReference>
<dbReference type="InterPro" id="IPR037518">
    <property type="entry name" value="MPN"/>
</dbReference>
<feature type="region of interest" description="Disordered" evidence="1">
    <location>
        <begin position="162"/>
        <end position="212"/>
    </location>
</feature>
<sequence length="593" mass="65359">MEMSSSGEAKIQSDDWSVSGNGSCVNILTIPRPPSMKQDSDSEDESSSNCEEGRSSSCTSASSLGGKLTLSTLIKEDLIEPGEGVLSIDYLGQTFKGDLSPGGKIKSVETGLVFNNPSAWAIYCKKIVNPAKKSGCGWASVKYKGRKMDHYKNSWLKMKLERQQGCQTPKEETPEKTPPPTATLAPLPSTSTAAPIVQPDHQAPPPPPPLPSPPKIILNPQQQLQLQQLKLVPPNHFVIDPTRIKDCILQHNQLGPKMQGDYMDALIEPETFSSMGKMQPFTVSLSSSVSLIMDLHAHVNSNTICGYLAGQWDINAHNVAITHVFPIISRDPSHIPSDDAQKLESNIYQTLYSKHLTLLGWYRSRSYSDRALPSLKDCETQLEFQVKMLGTSDASYTPCIGMIISTYGPRNGPSDTLAYWIVPPPETNNGTQEYGKPMSMIYHIVSDPCLSSEVLDTINSVISNVQVDLHECVSDNKSDTYVTRLGVTIVPKFPRDQDERLWRYIRNKLLKPEYRGMEDPIISSQVLFKSTSVSVGPGAGSGGTEEEDEIDDDEENALKNSDDNKPTHSIFPVKPNPFVLPNYPLDFSSKKEN</sequence>
<organism evidence="3">
    <name type="scientific">Lepeophtheirus salmonis</name>
    <name type="common">Salmon louse</name>
    <name type="synonym">Caligus salmonis</name>
    <dbReference type="NCBI Taxonomy" id="72036"/>
    <lineage>
        <taxon>Eukaryota</taxon>
        <taxon>Metazoa</taxon>
        <taxon>Ecdysozoa</taxon>
        <taxon>Arthropoda</taxon>
        <taxon>Crustacea</taxon>
        <taxon>Multicrustacea</taxon>
        <taxon>Hexanauplia</taxon>
        <taxon>Copepoda</taxon>
        <taxon>Siphonostomatoida</taxon>
        <taxon>Caligidae</taxon>
        <taxon>Lepeophtheirus</taxon>
    </lineage>
</organism>
<accession>A0A0K2TZU5</accession>
<evidence type="ECO:0000256" key="1">
    <source>
        <dbReference type="SAM" id="MobiDB-lite"/>
    </source>
</evidence>
<dbReference type="EMBL" id="HACA01014188">
    <property type="protein sequence ID" value="CDW31549.1"/>
    <property type="molecule type" value="Transcribed_RNA"/>
</dbReference>
<feature type="compositionally biased region" description="Basic and acidic residues" evidence="1">
    <location>
        <begin position="556"/>
        <end position="566"/>
    </location>
</feature>
<evidence type="ECO:0000259" key="2">
    <source>
        <dbReference type="PROSITE" id="PS50249"/>
    </source>
</evidence>
<feature type="region of interest" description="Disordered" evidence="1">
    <location>
        <begin position="533"/>
        <end position="593"/>
    </location>
</feature>
<feature type="region of interest" description="Disordered" evidence="1">
    <location>
        <begin position="1"/>
        <end position="63"/>
    </location>
</feature>
<dbReference type="InterPro" id="IPR000555">
    <property type="entry name" value="JAMM/MPN+_dom"/>
</dbReference>
<feature type="compositionally biased region" description="Acidic residues" evidence="1">
    <location>
        <begin position="544"/>
        <end position="555"/>
    </location>
</feature>